<keyword evidence="4 6" id="KW-1133">Transmembrane helix</keyword>
<feature type="transmembrane region" description="Helical" evidence="6">
    <location>
        <begin position="106"/>
        <end position="125"/>
    </location>
</feature>
<feature type="transmembrane region" description="Helical" evidence="6">
    <location>
        <begin position="82"/>
        <end position="100"/>
    </location>
</feature>
<dbReference type="InterPro" id="IPR044878">
    <property type="entry name" value="UbiA_sf"/>
</dbReference>
<keyword evidence="7" id="KW-0808">Transferase</keyword>
<dbReference type="AlphaFoldDB" id="A0A7X0IZU2"/>
<dbReference type="Pfam" id="PF01040">
    <property type="entry name" value="UbiA"/>
    <property type="match status" value="1"/>
</dbReference>
<feature type="transmembrane region" description="Helical" evidence="6">
    <location>
        <begin position="277"/>
        <end position="307"/>
    </location>
</feature>
<evidence type="ECO:0000313" key="7">
    <source>
        <dbReference type="EMBL" id="MBB6498114.1"/>
    </source>
</evidence>
<accession>A0A7X0IZU2</accession>
<dbReference type="Proteomes" id="UP000521017">
    <property type="component" value="Unassembled WGS sequence"/>
</dbReference>
<dbReference type="EMBL" id="JACHCC010000001">
    <property type="protein sequence ID" value="MBB6498114.1"/>
    <property type="molecule type" value="Genomic_DNA"/>
</dbReference>
<evidence type="ECO:0000256" key="5">
    <source>
        <dbReference type="ARBA" id="ARBA00023136"/>
    </source>
</evidence>
<keyword evidence="5 6" id="KW-0472">Membrane</keyword>
<name>A0A7X0IZU2_9SPHI</name>
<feature type="transmembrane region" description="Helical" evidence="6">
    <location>
        <begin position="137"/>
        <end position="158"/>
    </location>
</feature>
<sequence>MSFKFTRATEWWEYKLVPLLSIGYATLLLQHESLYQTILKLLWLLAAIIIGAVYVSVINDLTDITEDAAAGKLNRMAKIAPVWRIILVSSCLLIGVAFGWMIYPDYLSLFCYLMAWIVFSLYSIPPVRLKKRGIWGLLCDAMGAHLFPTLFIVSSLSGPSGINMPWFIAGGLWSLFYGLRGILWHQFDDRSNDLLSGTTTFASKIEPENFITAEILIFGLEAVSFSVLLFLIWNSWIFLSLVLYFLVIWIRKAMLDYQLCLIITPESRPHQLLTNDYYLVFFPLALLFTAVCTTPYSWIILCCHLVLFPGKTILVLKDVYISLKKLIKT</sequence>
<protein>
    <submittedName>
        <fullName evidence="7">4-hydroxybenzoate polyprenyltransferase</fullName>
    </submittedName>
</protein>
<gene>
    <name evidence="7" type="ORF">HDF25_000238</name>
</gene>
<organism evidence="7 8">
    <name type="scientific">Pedobacter cryoconitis</name>
    <dbReference type="NCBI Taxonomy" id="188932"/>
    <lineage>
        <taxon>Bacteria</taxon>
        <taxon>Pseudomonadati</taxon>
        <taxon>Bacteroidota</taxon>
        <taxon>Sphingobacteriia</taxon>
        <taxon>Sphingobacteriales</taxon>
        <taxon>Sphingobacteriaceae</taxon>
        <taxon>Pedobacter</taxon>
    </lineage>
</organism>
<dbReference type="CDD" id="cd13956">
    <property type="entry name" value="PT_UbiA"/>
    <property type="match status" value="1"/>
</dbReference>
<evidence type="ECO:0000313" key="8">
    <source>
        <dbReference type="Proteomes" id="UP000521017"/>
    </source>
</evidence>
<keyword evidence="3 6" id="KW-0812">Transmembrane</keyword>
<dbReference type="RefSeq" id="WP_184621935.1">
    <property type="nucleotide sequence ID" value="NZ_JACHCC010000001.1"/>
</dbReference>
<reference evidence="7 8" key="1">
    <citation type="submission" date="2020-08" db="EMBL/GenBank/DDBJ databases">
        <title>Genomic Encyclopedia of Type Strains, Phase IV (KMG-V): Genome sequencing to study the core and pangenomes of soil and plant-associated prokaryotes.</title>
        <authorList>
            <person name="Whitman W."/>
        </authorList>
    </citation>
    <scope>NUCLEOTIDE SEQUENCE [LARGE SCALE GENOMIC DNA]</scope>
    <source>
        <strain evidence="7 8">M2T3</strain>
    </source>
</reference>
<keyword evidence="2" id="KW-1003">Cell membrane</keyword>
<proteinExistence type="predicted"/>
<feature type="transmembrane region" description="Helical" evidence="6">
    <location>
        <begin position="41"/>
        <end position="61"/>
    </location>
</feature>
<evidence type="ECO:0000256" key="2">
    <source>
        <dbReference type="ARBA" id="ARBA00022475"/>
    </source>
</evidence>
<evidence type="ECO:0000256" key="1">
    <source>
        <dbReference type="ARBA" id="ARBA00004141"/>
    </source>
</evidence>
<comment type="subcellular location">
    <subcellularLocation>
        <location evidence="1">Membrane</location>
        <topology evidence="1">Multi-pass membrane protein</topology>
    </subcellularLocation>
</comment>
<comment type="caution">
    <text evidence="7">The sequence shown here is derived from an EMBL/GenBank/DDBJ whole genome shotgun (WGS) entry which is preliminary data.</text>
</comment>
<dbReference type="InterPro" id="IPR000537">
    <property type="entry name" value="UbiA_prenyltransferase"/>
</dbReference>
<dbReference type="GO" id="GO:0016765">
    <property type="term" value="F:transferase activity, transferring alkyl or aryl (other than methyl) groups"/>
    <property type="evidence" value="ECO:0007669"/>
    <property type="project" value="InterPro"/>
</dbReference>
<feature type="transmembrane region" description="Helical" evidence="6">
    <location>
        <begin position="227"/>
        <end position="250"/>
    </location>
</feature>
<evidence type="ECO:0000256" key="4">
    <source>
        <dbReference type="ARBA" id="ARBA00022989"/>
    </source>
</evidence>
<evidence type="ECO:0000256" key="6">
    <source>
        <dbReference type="SAM" id="Phobius"/>
    </source>
</evidence>
<evidence type="ECO:0000256" key="3">
    <source>
        <dbReference type="ARBA" id="ARBA00022692"/>
    </source>
</evidence>
<dbReference type="GO" id="GO:0016020">
    <property type="term" value="C:membrane"/>
    <property type="evidence" value="ECO:0007669"/>
    <property type="project" value="UniProtKB-SubCell"/>
</dbReference>
<feature type="transmembrane region" description="Helical" evidence="6">
    <location>
        <begin position="164"/>
        <end position="183"/>
    </location>
</feature>
<dbReference type="Gene3D" id="1.10.357.140">
    <property type="entry name" value="UbiA prenyltransferase"/>
    <property type="match status" value="1"/>
</dbReference>